<dbReference type="Proteomes" id="UP000032180">
    <property type="component" value="Chromosome 9"/>
</dbReference>
<evidence type="ECO:0000313" key="8">
    <source>
        <dbReference type="Proteomes" id="UP000032180"/>
    </source>
</evidence>
<feature type="transmembrane region" description="Helical" evidence="6">
    <location>
        <begin position="341"/>
        <end position="364"/>
    </location>
</feature>
<dbReference type="PANTHER" id="PTHR11206">
    <property type="entry name" value="MULTIDRUG RESISTANCE PROTEIN"/>
    <property type="match status" value="1"/>
</dbReference>
<feature type="transmembrane region" description="Helical" evidence="6">
    <location>
        <begin position="191"/>
        <end position="212"/>
    </location>
</feature>
<dbReference type="GO" id="GO:0042910">
    <property type="term" value="F:xenobiotic transmembrane transporter activity"/>
    <property type="evidence" value="ECO:0007669"/>
    <property type="project" value="InterPro"/>
</dbReference>
<evidence type="ECO:0000256" key="6">
    <source>
        <dbReference type="RuleBase" id="RU004914"/>
    </source>
</evidence>
<evidence type="ECO:0000256" key="4">
    <source>
        <dbReference type="ARBA" id="ARBA00022989"/>
    </source>
</evidence>
<feature type="transmembrane region" description="Helical" evidence="6">
    <location>
        <begin position="67"/>
        <end position="89"/>
    </location>
</feature>
<feature type="transmembrane region" description="Helical" evidence="6">
    <location>
        <begin position="297"/>
        <end position="321"/>
    </location>
</feature>
<feature type="transmembrane region" description="Helical" evidence="6">
    <location>
        <begin position="385"/>
        <end position="408"/>
    </location>
</feature>
<dbReference type="Gramene" id="LPERR09G09670.1">
    <property type="protein sequence ID" value="LPERR09G09670.1"/>
    <property type="gene ID" value="LPERR09G09670"/>
</dbReference>
<dbReference type="NCBIfam" id="TIGR00797">
    <property type="entry name" value="matE"/>
    <property type="match status" value="1"/>
</dbReference>
<name>A0A0D9XEM8_9ORYZ</name>
<reference evidence="7" key="3">
    <citation type="submission" date="2015-04" db="UniProtKB">
        <authorList>
            <consortium name="EnsemblPlants"/>
        </authorList>
    </citation>
    <scope>IDENTIFICATION</scope>
</reference>
<reference evidence="8" key="2">
    <citation type="submission" date="2013-12" db="EMBL/GenBank/DDBJ databases">
        <authorList>
            <person name="Yu Y."/>
            <person name="Lee S."/>
            <person name="de Baynast K."/>
            <person name="Wissotski M."/>
            <person name="Liu L."/>
            <person name="Talag J."/>
            <person name="Goicoechea J."/>
            <person name="Angelova A."/>
            <person name="Jetty R."/>
            <person name="Kudrna D."/>
            <person name="Golser W."/>
            <person name="Rivera L."/>
            <person name="Zhang J."/>
            <person name="Wing R."/>
        </authorList>
    </citation>
    <scope>NUCLEOTIDE SEQUENCE</scope>
</reference>
<comment type="subcellular location">
    <subcellularLocation>
        <location evidence="1">Membrane</location>
        <topology evidence="1">Multi-pass membrane protein</topology>
    </subcellularLocation>
</comment>
<feature type="transmembrane region" description="Helical" evidence="6">
    <location>
        <begin position="219"/>
        <end position="241"/>
    </location>
</feature>
<dbReference type="InterPro" id="IPR045069">
    <property type="entry name" value="MATE_euk"/>
</dbReference>
<evidence type="ECO:0000313" key="7">
    <source>
        <dbReference type="EnsemblPlants" id="LPERR09G09670.1"/>
    </source>
</evidence>
<feature type="transmembrane region" description="Helical" evidence="6">
    <location>
        <begin position="414"/>
        <end position="436"/>
    </location>
</feature>
<dbReference type="HOGENOM" id="CLU_012893_1_4_1"/>
<accession>A0A0D9XEM8</accession>
<evidence type="ECO:0000256" key="2">
    <source>
        <dbReference type="ARBA" id="ARBA00010199"/>
    </source>
</evidence>
<comment type="similarity">
    <text evidence="2 6">Belongs to the multi antimicrobial extrusion (MATE) (TC 2.A.66.1) family.</text>
</comment>
<dbReference type="EnsemblPlants" id="LPERR09G09670.1">
    <property type="protein sequence ID" value="LPERR09G09670.1"/>
    <property type="gene ID" value="LPERR09G09670"/>
</dbReference>
<dbReference type="AlphaFoldDB" id="A0A0D9XEM8"/>
<sequence length="487" mass="52602">MASIPLLAWKVEEERGRRRLTALAREAWEESKKLWEIVGPAVFLRLVMYSFNIVSQAFAGHIGDLELAAFSIANSVVTGLNFGFLYPLINLNAWQLGMASALETLCGQAYGAKQYSMLGIYLQRSWIILLVSGVLLVPTYVFTAPLLEALGQPAALAREAGMVSVYMLPVHFQYVVLLPLNKFLQSQRKNWVTAASAAVAFPVHIGVSWLLVSRLQFGVLGAALALSVSGWLVTVLQLAYVVGGGCPVTWSGFSPLAFVDLWGFVKLSVSSGVMVCLETWYYRVLILLTGHLKNSELAVNALSICMSFQAWEMMIPVGFLAGTGVRVANELGAGNGKAAKFATIVSMTTSFLIGLFFSVLALAFHDKIALVFSSSKAVIDAVDNISVLLAVTILLNGVQPVLSGVAIGSGWQAAVAYVNIGCYYFIGIPIGVLLGWSLNLGVLGIWAGMIAGTAIQTLILAHMIMRCDWNKEVLKASERVQRWGSPK</sequence>
<dbReference type="CDD" id="cd13132">
    <property type="entry name" value="MATE_eukaryotic"/>
    <property type="match status" value="1"/>
</dbReference>
<feature type="transmembrane region" description="Helical" evidence="6">
    <location>
        <begin position="37"/>
        <end position="55"/>
    </location>
</feature>
<reference evidence="7 8" key="1">
    <citation type="submission" date="2012-08" db="EMBL/GenBank/DDBJ databases">
        <title>Oryza genome evolution.</title>
        <authorList>
            <person name="Wing R.A."/>
        </authorList>
    </citation>
    <scope>NUCLEOTIDE SEQUENCE</scope>
</reference>
<proteinExistence type="inferred from homology"/>
<dbReference type="Pfam" id="PF01554">
    <property type="entry name" value="MatE"/>
    <property type="match status" value="2"/>
</dbReference>
<feature type="transmembrane region" description="Helical" evidence="6">
    <location>
        <begin position="126"/>
        <end position="147"/>
    </location>
</feature>
<keyword evidence="5 6" id="KW-0472">Membrane</keyword>
<protein>
    <recommendedName>
        <fullName evidence="6">Protein DETOXIFICATION</fullName>
    </recommendedName>
    <alternativeName>
        <fullName evidence="6">Multidrug and toxic compound extrusion protein</fullName>
    </alternativeName>
</protein>
<dbReference type="GO" id="GO:0015297">
    <property type="term" value="F:antiporter activity"/>
    <property type="evidence" value="ECO:0007669"/>
    <property type="project" value="InterPro"/>
</dbReference>
<dbReference type="GO" id="GO:1990961">
    <property type="term" value="P:xenobiotic detoxification by transmembrane export across the plasma membrane"/>
    <property type="evidence" value="ECO:0007669"/>
    <property type="project" value="InterPro"/>
</dbReference>
<dbReference type="STRING" id="77586.A0A0D9XEM8"/>
<evidence type="ECO:0000256" key="3">
    <source>
        <dbReference type="ARBA" id="ARBA00022692"/>
    </source>
</evidence>
<feature type="transmembrane region" description="Helical" evidence="6">
    <location>
        <begin position="443"/>
        <end position="465"/>
    </location>
</feature>
<keyword evidence="8" id="KW-1185">Reference proteome</keyword>
<dbReference type="GO" id="GO:0016020">
    <property type="term" value="C:membrane"/>
    <property type="evidence" value="ECO:0007669"/>
    <property type="project" value="UniProtKB-SubCell"/>
</dbReference>
<feature type="transmembrane region" description="Helical" evidence="6">
    <location>
        <begin position="159"/>
        <end position="179"/>
    </location>
</feature>
<dbReference type="InterPro" id="IPR002528">
    <property type="entry name" value="MATE_fam"/>
</dbReference>
<evidence type="ECO:0000256" key="5">
    <source>
        <dbReference type="ARBA" id="ARBA00023136"/>
    </source>
</evidence>
<keyword evidence="4 6" id="KW-1133">Transmembrane helix</keyword>
<keyword evidence="3 6" id="KW-0812">Transmembrane</keyword>
<evidence type="ECO:0000256" key="1">
    <source>
        <dbReference type="ARBA" id="ARBA00004141"/>
    </source>
</evidence>
<organism evidence="7 8">
    <name type="scientific">Leersia perrieri</name>
    <dbReference type="NCBI Taxonomy" id="77586"/>
    <lineage>
        <taxon>Eukaryota</taxon>
        <taxon>Viridiplantae</taxon>
        <taxon>Streptophyta</taxon>
        <taxon>Embryophyta</taxon>
        <taxon>Tracheophyta</taxon>
        <taxon>Spermatophyta</taxon>
        <taxon>Magnoliopsida</taxon>
        <taxon>Liliopsida</taxon>
        <taxon>Poales</taxon>
        <taxon>Poaceae</taxon>
        <taxon>BOP clade</taxon>
        <taxon>Oryzoideae</taxon>
        <taxon>Oryzeae</taxon>
        <taxon>Oryzinae</taxon>
        <taxon>Leersia</taxon>
    </lineage>
</organism>
<feature type="transmembrane region" description="Helical" evidence="6">
    <location>
        <begin position="261"/>
        <end position="285"/>
    </location>
</feature>
<dbReference type="eggNOG" id="KOG1347">
    <property type="taxonomic scope" value="Eukaryota"/>
</dbReference>